<comment type="similarity">
    <text evidence="3">Belongs to the SINA (Seven in absentia) family.</text>
</comment>
<dbReference type="InterPro" id="IPR013010">
    <property type="entry name" value="Znf_SIAH"/>
</dbReference>
<keyword evidence="14" id="KW-1185">Reference proteome</keyword>
<keyword evidence="5" id="KW-0808">Transferase</keyword>
<dbReference type="InterPro" id="IPR049548">
    <property type="entry name" value="Sina-like_RING"/>
</dbReference>
<dbReference type="Proteomes" id="UP001153620">
    <property type="component" value="Chromosome 2"/>
</dbReference>
<evidence type="ECO:0000256" key="11">
    <source>
        <dbReference type="SAM" id="MobiDB-lite"/>
    </source>
</evidence>
<comment type="catalytic activity">
    <reaction evidence="1">
        <text>S-ubiquitinyl-[E2 ubiquitin-conjugating enzyme]-L-cysteine + [acceptor protein]-L-lysine = [E2 ubiquitin-conjugating enzyme]-L-cysteine + N(6)-ubiquitinyl-[acceptor protein]-L-lysine.</text>
        <dbReference type="EC" id="2.3.2.27"/>
    </reaction>
</comment>
<evidence type="ECO:0000256" key="7">
    <source>
        <dbReference type="ARBA" id="ARBA00022771"/>
    </source>
</evidence>
<feature type="region of interest" description="Disordered" evidence="11">
    <location>
        <begin position="390"/>
        <end position="424"/>
    </location>
</feature>
<dbReference type="EMBL" id="OU895878">
    <property type="protein sequence ID" value="CAG9802139.1"/>
    <property type="molecule type" value="Genomic_DNA"/>
</dbReference>
<keyword evidence="9" id="KW-0862">Zinc</keyword>
<dbReference type="GO" id="GO:0008270">
    <property type="term" value="F:zinc ion binding"/>
    <property type="evidence" value="ECO:0007669"/>
    <property type="project" value="UniProtKB-KW"/>
</dbReference>
<dbReference type="Pfam" id="PF21361">
    <property type="entry name" value="Sina_ZnF"/>
    <property type="match status" value="1"/>
</dbReference>
<comment type="pathway">
    <text evidence="2">Protein modification; protein ubiquitination.</text>
</comment>
<reference evidence="13" key="2">
    <citation type="submission" date="2022-10" db="EMBL/GenBank/DDBJ databases">
        <authorList>
            <consortium name="ENA_rothamsted_submissions"/>
            <consortium name="culmorum"/>
            <person name="King R."/>
        </authorList>
    </citation>
    <scope>NUCLEOTIDE SEQUENCE</scope>
</reference>
<protein>
    <recommendedName>
        <fullName evidence="4">RING-type E3 ubiquitin transferase</fullName>
        <ecNumber evidence="4">2.3.2.27</ecNumber>
    </recommendedName>
</protein>
<dbReference type="Pfam" id="PF21362">
    <property type="entry name" value="Sina_RING"/>
    <property type="match status" value="1"/>
</dbReference>
<dbReference type="InterPro" id="IPR004162">
    <property type="entry name" value="SINA-like_animal"/>
</dbReference>
<dbReference type="SUPFAM" id="SSF49599">
    <property type="entry name" value="TRAF domain-like"/>
    <property type="match status" value="1"/>
</dbReference>
<accession>A0A9N9WS76</accession>
<dbReference type="EC" id="2.3.2.27" evidence="4"/>
<evidence type="ECO:0000259" key="12">
    <source>
        <dbReference type="PROSITE" id="PS51081"/>
    </source>
</evidence>
<evidence type="ECO:0000256" key="8">
    <source>
        <dbReference type="ARBA" id="ARBA00022786"/>
    </source>
</evidence>
<feature type="domain" description="SIAH-type" evidence="12">
    <location>
        <begin position="116"/>
        <end position="178"/>
    </location>
</feature>
<evidence type="ECO:0000256" key="10">
    <source>
        <dbReference type="PROSITE-ProRule" id="PRU00455"/>
    </source>
</evidence>
<sequence>MNSKILQDKIQEIESHEIEMRLLKKNESKSDMSSSDEKEKSALQSNQSTVSLKHYDQLLCDLRCPGCTMRLQPPIYLCSSGHSVCRVCRLSLSECPMCSRDMTDMRSYTLERLSGKFQFPCKNLRNGCNVRLPMELMKWHEEKCIYKKTSCFMGKVWHDCHWVGREDEWLEHCKDKHNQKILMKQEEFEIMWNYETLKDNSGPILAYYLIQNYGETFNLYQIHEAKHATLTWTVMLADYKETSLDKQLNPDLPKFSFEIEFYNRNDPRFLLIQRFPIHFEDSETLLDDGKCCKVSIKDIQRFLDDEKNLFYKIRIISCKLRKDRWDELIERARDRMSGNPNDANFAFFDASDIDSNFADDFKSLPASYYYRDRDDDLLRQIFQREFPDTADESTRLLQKPPRKSLENRNSQNLSKPKDHVGKLD</sequence>
<keyword evidence="7 10" id="KW-0863">Zinc-finger</keyword>
<dbReference type="AlphaFoldDB" id="A0A9N9WS76"/>
<dbReference type="GO" id="GO:0031624">
    <property type="term" value="F:ubiquitin conjugating enzyme binding"/>
    <property type="evidence" value="ECO:0007669"/>
    <property type="project" value="TreeGrafter"/>
</dbReference>
<reference evidence="13" key="1">
    <citation type="submission" date="2022-01" db="EMBL/GenBank/DDBJ databases">
        <authorList>
            <person name="King R."/>
        </authorList>
    </citation>
    <scope>NUCLEOTIDE SEQUENCE</scope>
</reference>
<evidence type="ECO:0000256" key="2">
    <source>
        <dbReference type="ARBA" id="ARBA00004906"/>
    </source>
</evidence>
<dbReference type="InterPro" id="IPR013083">
    <property type="entry name" value="Znf_RING/FYVE/PHD"/>
</dbReference>
<evidence type="ECO:0000256" key="4">
    <source>
        <dbReference type="ARBA" id="ARBA00012483"/>
    </source>
</evidence>
<dbReference type="GO" id="GO:0061630">
    <property type="term" value="F:ubiquitin protein ligase activity"/>
    <property type="evidence" value="ECO:0007669"/>
    <property type="project" value="UniProtKB-EC"/>
</dbReference>
<feature type="compositionally biased region" description="Basic and acidic residues" evidence="11">
    <location>
        <begin position="22"/>
        <end position="41"/>
    </location>
</feature>
<organism evidence="13 14">
    <name type="scientific">Chironomus riparius</name>
    <dbReference type="NCBI Taxonomy" id="315576"/>
    <lineage>
        <taxon>Eukaryota</taxon>
        <taxon>Metazoa</taxon>
        <taxon>Ecdysozoa</taxon>
        <taxon>Arthropoda</taxon>
        <taxon>Hexapoda</taxon>
        <taxon>Insecta</taxon>
        <taxon>Pterygota</taxon>
        <taxon>Neoptera</taxon>
        <taxon>Endopterygota</taxon>
        <taxon>Diptera</taxon>
        <taxon>Nematocera</taxon>
        <taxon>Chironomoidea</taxon>
        <taxon>Chironomidae</taxon>
        <taxon>Chironominae</taxon>
        <taxon>Chironomus</taxon>
    </lineage>
</organism>
<dbReference type="GO" id="GO:0043161">
    <property type="term" value="P:proteasome-mediated ubiquitin-dependent protein catabolic process"/>
    <property type="evidence" value="ECO:0007669"/>
    <property type="project" value="TreeGrafter"/>
</dbReference>
<name>A0A9N9WS76_9DIPT</name>
<keyword evidence="8" id="KW-0833">Ubl conjugation pathway</keyword>
<dbReference type="OrthoDB" id="269919at2759"/>
<evidence type="ECO:0000256" key="1">
    <source>
        <dbReference type="ARBA" id="ARBA00000900"/>
    </source>
</evidence>
<evidence type="ECO:0000256" key="5">
    <source>
        <dbReference type="ARBA" id="ARBA00022679"/>
    </source>
</evidence>
<dbReference type="Gene3D" id="3.30.40.10">
    <property type="entry name" value="Zinc/RING finger domain, C3HC4 (zinc finger)"/>
    <property type="match status" value="2"/>
</dbReference>
<gene>
    <name evidence="13" type="ORF">CHIRRI_LOCUS5054</name>
</gene>
<dbReference type="GO" id="GO:0005737">
    <property type="term" value="C:cytoplasm"/>
    <property type="evidence" value="ECO:0007669"/>
    <property type="project" value="TreeGrafter"/>
</dbReference>
<evidence type="ECO:0000313" key="13">
    <source>
        <dbReference type="EMBL" id="CAG9802139.1"/>
    </source>
</evidence>
<dbReference type="PANTHER" id="PTHR45877">
    <property type="entry name" value="E3 UBIQUITIN-PROTEIN LIGASE SIAH2"/>
    <property type="match status" value="1"/>
</dbReference>
<feature type="compositionally biased region" description="Basic and acidic residues" evidence="11">
    <location>
        <begin position="415"/>
        <end position="424"/>
    </location>
</feature>
<proteinExistence type="inferred from homology"/>
<dbReference type="PROSITE" id="PS51081">
    <property type="entry name" value="ZF_SIAH"/>
    <property type="match status" value="1"/>
</dbReference>
<keyword evidence="6" id="KW-0479">Metal-binding</keyword>
<evidence type="ECO:0000256" key="6">
    <source>
        <dbReference type="ARBA" id="ARBA00022723"/>
    </source>
</evidence>
<feature type="region of interest" description="Disordered" evidence="11">
    <location>
        <begin position="22"/>
        <end position="46"/>
    </location>
</feature>
<evidence type="ECO:0000313" key="14">
    <source>
        <dbReference type="Proteomes" id="UP001153620"/>
    </source>
</evidence>
<dbReference type="PANTHER" id="PTHR45877:SF3">
    <property type="entry name" value="E3 UBIQUITIN-PROTEIN LIGASE"/>
    <property type="match status" value="1"/>
</dbReference>
<evidence type="ECO:0000256" key="3">
    <source>
        <dbReference type="ARBA" id="ARBA00009119"/>
    </source>
</evidence>
<evidence type="ECO:0000256" key="9">
    <source>
        <dbReference type="ARBA" id="ARBA00022833"/>
    </source>
</evidence>